<dbReference type="STRING" id="353152.Q5CSG0"/>
<dbReference type="InParanoid" id="Q5CSG0"/>
<accession>Q5CSG0</accession>
<name>Q5CSG0_CRYPI</name>
<comment type="caution">
    <text evidence="1">The sequence shown here is derived from an EMBL/GenBank/DDBJ whole genome shotgun (WGS) entry which is preliminary data.</text>
</comment>
<dbReference type="GeneID" id="3371346"/>
<evidence type="ECO:0000313" key="1">
    <source>
        <dbReference type="EMBL" id="EAK88558.1"/>
    </source>
</evidence>
<dbReference type="OMA" id="MHKHDLA"/>
<dbReference type="KEGG" id="cpv:cgd1_2880"/>
<reference evidence="1 2" key="1">
    <citation type="journal article" date="2004" name="Science">
        <title>Complete genome sequence of the apicomplexan, Cryptosporidium parvum.</title>
        <authorList>
            <person name="Abrahamsen M.S."/>
            <person name="Templeton T.J."/>
            <person name="Enomoto S."/>
            <person name="Abrahante J.E."/>
            <person name="Zhu G."/>
            <person name="Lancto C.A."/>
            <person name="Deng M."/>
            <person name="Liu C."/>
            <person name="Widmer G."/>
            <person name="Tzipori S."/>
            <person name="Buck G.A."/>
            <person name="Xu P."/>
            <person name="Bankier A.T."/>
            <person name="Dear P.H."/>
            <person name="Konfortov B.A."/>
            <person name="Spriggs H.F."/>
            <person name="Iyer L."/>
            <person name="Anantharaman V."/>
            <person name="Aravind L."/>
            <person name="Kapur V."/>
        </authorList>
    </citation>
    <scope>NUCLEOTIDE SEQUENCE [LARGE SCALE GENOMIC DNA]</scope>
    <source>
        <strain evidence="2">Iowa II</strain>
    </source>
</reference>
<dbReference type="RefSeq" id="XP_628107.1">
    <property type="nucleotide sequence ID" value="XM_628107.1"/>
</dbReference>
<organism evidence="1 2">
    <name type="scientific">Cryptosporidium parvum (strain Iowa II)</name>
    <dbReference type="NCBI Taxonomy" id="353152"/>
    <lineage>
        <taxon>Eukaryota</taxon>
        <taxon>Sar</taxon>
        <taxon>Alveolata</taxon>
        <taxon>Apicomplexa</taxon>
        <taxon>Conoidasida</taxon>
        <taxon>Coccidia</taxon>
        <taxon>Eucoccidiorida</taxon>
        <taxon>Eimeriorina</taxon>
        <taxon>Cryptosporidiidae</taxon>
        <taxon>Cryptosporidium</taxon>
    </lineage>
</organism>
<dbReference type="Proteomes" id="UP000006726">
    <property type="component" value="Chromosome 1"/>
</dbReference>
<sequence length="77" mass="8835">RMAATFGAHNMHKHDLATKPHLMKQIRSGFDIRTQSKFLIIKHRQLSTHPSNYVENTAIRTSIIISHNLEQICATID</sequence>
<proteinExistence type="predicted"/>
<keyword evidence="2" id="KW-1185">Reference proteome</keyword>
<dbReference type="EMBL" id="AAEE01000006">
    <property type="protein sequence ID" value="EAK88558.1"/>
    <property type="molecule type" value="Genomic_DNA"/>
</dbReference>
<protein>
    <submittedName>
        <fullName evidence="1">13 kDa membrane protein subunit</fullName>
    </submittedName>
</protein>
<feature type="non-terminal residue" evidence="1">
    <location>
        <position position="1"/>
    </location>
</feature>
<gene>
    <name evidence="1" type="ORF">cgd1_2880</name>
</gene>
<evidence type="ECO:0000313" key="2">
    <source>
        <dbReference type="Proteomes" id="UP000006726"/>
    </source>
</evidence>
<dbReference type="AlphaFoldDB" id="Q5CSG0"/>